<dbReference type="InterPro" id="IPR011009">
    <property type="entry name" value="Kinase-like_dom_sf"/>
</dbReference>
<evidence type="ECO:0000259" key="2">
    <source>
        <dbReference type="PROSITE" id="PS50011"/>
    </source>
</evidence>
<dbReference type="SMART" id="SM00220">
    <property type="entry name" value="S_TKc"/>
    <property type="match status" value="1"/>
</dbReference>
<feature type="domain" description="Protein kinase" evidence="2">
    <location>
        <begin position="151"/>
        <end position="471"/>
    </location>
</feature>
<dbReference type="Pfam" id="PF00069">
    <property type="entry name" value="Pkinase"/>
    <property type="match status" value="1"/>
</dbReference>
<protein>
    <submittedName>
        <fullName evidence="3">Kinase-like protein</fullName>
    </submittedName>
</protein>
<keyword evidence="3" id="KW-0808">Transferase</keyword>
<feature type="region of interest" description="Disordered" evidence="1">
    <location>
        <begin position="1"/>
        <end position="50"/>
    </location>
</feature>
<dbReference type="RefSeq" id="XP_018185130.1">
    <property type="nucleotide sequence ID" value="XM_018333376.1"/>
</dbReference>
<dbReference type="PANTHER" id="PTHR24359:SF1">
    <property type="entry name" value="INHIBITOR OF NUCLEAR FACTOR KAPPA-B KINASE EPSILON SUBUNIT HOMOLOG 1-RELATED"/>
    <property type="match status" value="1"/>
</dbReference>
<dbReference type="InterPro" id="IPR000719">
    <property type="entry name" value="Prot_kinase_dom"/>
</dbReference>
<sequence length="488" mass="54669">MDPAHLGVPQLKLDVTTPSRQRQDGKSGFRRCPPENIHFTGERRPLASRVWSSPPASPIFQQFSEQFKEVPNCAHGNFTPPQTPVQHQRRASFTTANEAIFHDYQGRVIHSDPSINKGQLFDPEARVKNAWEACQQPRICSREYEIRLNESSQREEFGRGAWSIVYKAECQTPQPKFQSSAPNLLSPPVSPIAGTDGCDRPTPGLVAVKSLARRDGQPVIEQEARILTYLQPSCSNSISYAGRFMTKFFGYDASLTALVLEAVPLTMIEYCEQQAMAVREESRRQRSMKPRVVVGMDVWLGFAEQLIDGLKYFHDHSVVHGDIKPMNILLRKGSGTHGLQPIYCDFSSSHVVHPQIEPERTTAWTIEFTAPEVLKSIARGDDVVATFSNDIFALGVSLLTPVMGNLPYAGASEFQKRSMAMQGTPLAFELPRPRDRSRDFVLIDKLLSAAVIRHVDQRVDASSWQSLHREIAREWKLSESANQGTAQS</sequence>
<dbReference type="PANTHER" id="PTHR24359">
    <property type="entry name" value="SERINE/THREONINE-PROTEIN KINASE SBK1"/>
    <property type="match status" value="1"/>
</dbReference>
<dbReference type="GO" id="GO:0005524">
    <property type="term" value="F:ATP binding"/>
    <property type="evidence" value="ECO:0007669"/>
    <property type="project" value="InterPro"/>
</dbReference>
<gene>
    <name evidence="3" type="ORF">L228DRAFT_250615</name>
</gene>
<dbReference type="PROSITE" id="PS00108">
    <property type="entry name" value="PROTEIN_KINASE_ST"/>
    <property type="match status" value="1"/>
</dbReference>
<dbReference type="InterPro" id="IPR008271">
    <property type="entry name" value="Ser/Thr_kinase_AS"/>
</dbReference>
<evidence type="ECO:0000313" key="4">
    <source>
        <dbReference type="Proteomes" id="UP000076632"/>
    </source>
</evidence>
<reference evidence="3 4" key="1">
    <citation type="journal article" date="2016" name="Fungal Biol.">
        <title>The genome of Xylona heveae provides a window into fungal endophytism.</title>
        <authorList>
            <person name="Gazis R."/>
            <person name="Kuo A."/>
            <person name="Riley R."/>
            <person name="LaButti K."/>
            <person name="Lipzen A."/>
            <person name="Lin J."/>
            <person name="Amirebrahimi M."/>
            <person name="Hesse C.N."/>
            <person name="Spatafora J.W."/>
            <person name="Henrissat B."/>
            <person name="Hainaut M."/>
            <person name="Grigoriev I.V."/>
            <person name="Hibbett D.S."/>
        </authorList>
    </citation>
    <scope>NUCLEOTIDE SEQUENCE [LARGE SCALE GENOMIC DNA]</scope>
    <source>
        <strain evidence="3 4">TC161</strain>
    </source>
</reference>
<accession>A0A164ZV98</accession>
<dbReference type="GO" id="GO:0004674">
    <property type="term" value="F:protein serine/threonine kinase activity"/>
    <property type="evidence" value="ECO:0007669"/>
    <property type="project" value="TreeGrafter"/>
</dbReference>
<dbReference type="FunCoup" id="A0A164ZV98">
    <property type="interactions" value="183"/>
</dbReference>
<dbReference type="InParanoid" id="A0A164ZV98"/>
<dbReference type="OMA" id="GYIADSH"/>
<dbReference type="PROSITE" id="PS50011">
    <property type="entry name" value="PROTEIN_KINASE_DOM"/>
    <property type="match status" value="1"/>
</dbReference>
<dbReference type="Proteomes" id="UP000076632">
    <property type="component" value="Unassembled WGS sequence"/>
</dbReference>
<dbReference type="EMBL" id="KV407465">
    <property type="protein sequence ID" value="KZF19575.1"/>
    <property type="molecule type" value="Genomic_DNA"/>
</dbReference>
<keyword evidence="3" id="KW-0418">Kinase</keyword>
<keyword evidence="4" id="KW-1185">Reference proteome</keyword>
<name>A0A164ZV98_XYLHT</name>
<organism evidence="3 4">
    <name type="scientific">Xylona heveae (strain CBS 132557 / TC161)</name>
    <dbReference type="NCBI Taxonomy" id="1328760"/>
    <lineage>
        <taxon>Eukaryota</taxon>
        <taxon>Fungi</taxon>
        <taxon>Dikarya</taxon>
        <taxon>Ascomycota</taxon>
        <taxon>Pezizomycotina</taxon>
        <taxon>Xylonomycetes</taxon>
        <taxon>Xylonales</taxon>
        <taxon>Xylonaceae</taxon>
        <taxon>Xylona</taxon>
    </lineage>
</organism>
<evidence type="ECO:0000313" key="3">
    <source>
        <dbReference type="EMBL" id="KZF19575.1"/>
    </source>
</evidence>
<dbReference type="OrthoDB" id="626167at2759"/>
<proteinExistence type="predicted"/>
<dbReference type="SUPFAM" id="SSF56112">
    <property type="entry name" value="Protein kinase-like (PK-like)"/>
    <property type="match status" value="1"/>
</dbReference>
<evidence type="ECO:0000256" key="1">
    <source>
        <dbReference type="SAM" id="MobiDB-lite"/>
    </source>
</evidence>
<dbReference type="Gene3D" id="1.10.510.10">
    <property type="entry name" value="Transferase(Phosphotransferase) domain 1"/>
    <property type="match status" value="1"/>
</dbReference>
<dbReference type="GeneID" id="28898513"/>
<dbReference type="AlphaFoldDB" id="A0A164ZV98"/>
<dbReference type="STRING" id="1328760.A0A164ZV98"/>